<dbReference type="OrthoDB" id="2958217at2759"/>
<dbReference type="PANTHER" id="PTHR33112">
    <property type="entry name" value="DOMAIN PROTEIN, PUTATIVE-RELATED"/>
    <property type="match status" value="1"/>
</dbReference>
<dbReference type="Pfam" id="PF06985">
    <property type="entry name" value="HET"/>
    <property type="match status" value="1"/>
</dbReference>
<sequence length="366" mass="41768">MTVSHRWHSRPDLELTRLSLVWMAGSFDIALLPELFQDAICVAKTIGISYVWIDALCIVQDDDADKLREISMMGHIYRNAMFNVGGTTAADNLADSESTGMQSTELSSFTSDMRMDDFPTNGSSSTSIVLSIGLFSNRERRMLSPFAVRFKRRNTKQRLYAVPSKLGTELDESALLKRGWVLQARLLSRRSVYLDKPIYWECSEYIACESFPGGLPLPGGGELGQSRPFRISQEERDAVHHPNYDYNKEIQGHFQYLTWTEAVEQYSKCKLTDASDLFPVLSGLARYFQTVLQDDYCAGIWRNDMLRGLLWRHNIYAFQLNEAKVYPADYRGIDNTPRQIRLLALGDKPKFVYSHCGYSRSKLDNA</sequence>
<feature type="domain" description="Heterokaryon incompatibility" evidence="1">
    <location>
        <begin position="2"/>
        <end position="183"/>
    </location>
</feature>
<proteinExistence type="predicted"/>
<dbReference type="PANTHER" id="PTHR33112:SF15">
    <property type="entry name" value="HETEROKARYON INCOMPATIBILITY DOMAIN-CONTAINING PROTEIN"/>
    <property type="match status" value="1"/>
</dbReference>
<evidence type="ECO:0000313" key="3">
    <source>
        <dbReference type="Proteomes" id="UP000799423"/>
    </source>
</evidence>
<evidence type="ECO:0000259" key="1">
    <source>
        <dbReference type="Pfam" id="PF06985"/>
    </source>
</evidence>
<organism evidence="2 3">
    <name type="scientific">Plenodomus tracheiphilus IPT5</name>
    <dbReference type="NCBI Taxonomy" id="1408161"/>
    <lineage>
        <taxon>Eukaryota</taxon>
        <taxon>Fungi</taxon>
        <taxon>Dikarya</taxon>
        <taxon>Ascomycota</taxon>
        <taxon>Pezizomycotina</taxon>
        <taxon>Dothideomycetes</taxon>
        <taxon>Pleosporomycetidae</taxon>
        <taxon>Pleosporales</taxon>
        <taxon>Pleosporineae</taxon>
        <taxon>Leptosphaeriaceae</taxon>
        <taxon>Plenodomus</taxon>
    </lineage>
</organism>
<keyword evidence="3" id="KW-1185">Reference proteome</keyword>
<dbReference type="AlphaFoldDB" id="A0A6A7BE00"/>
<reference evidence="2" key="1">
    <citation type="submission" date="2020-01" db="EMBL/GenBank/DDBJ databases">
        <authorList>
            <consortium name="DOE Joint Genome Institute"/>
            <person name="Haridas S."/>
            <person name="Albert R."/>
            <person name="Binder M."/>
            <person name="Bloem J."/>
            <person name="Labutti K."/>
            <person name="Salamov A."/>
            <person name="Andreopoulos B."/>
            <person name="Baker S.E."/>
            <person name="Barry K."/>
            <person name="Bills G."/>
            <person name="Bluhm B.H."/>
            <person name="Cannon C."/>
            <person name="Castanera R."/>
            <person name="Culley D.E."/>
            <person name="Daum C."/>
            <person name="Ezra D."/>
            <person name="Gonzalez J.B."/>
            <person name="Henrissat B."/>
            <person name="Kuo A."/>
            <person name="Liang C."/>
            <person name="Lipzen A."/>
            <person name="Lutzoni F."/>
            <person name="Magnuson J."/>
            <person name="Mondo S."/>
            <person name="Nolan M."/>
            <person name="Ohm R."/>
            <person name="Pangilinan J."/>
            <person name="Park H.-J."/>
            <person name="Ramirez L."/>
            <person name="Alfaro M."/>
            <person name="Sun H."/>
            <person name="Tritt A."/>
            <person name="Yoshinaga Y."/>
            <person name="Zwiers L.-H."/>
            <person name="Turgeon B.G."/>
            <person name="Goodwin S.B."/>
            <person name="Spatafora J.W."/>
            <person name="Crous P.W."/>
            <person name="Grigoriev I.V."/>
        </authorList>
    </citation>
    <scope>NUCLEOTIDE SEQUENCE</scope>
    <source>
        <strain evidence="2">IPT5</strain>
    </source>
</reference>
<accession>A0A6A7BE00</accession>
<name>A0A6A7BE00_9PLEO</name>
<gene>
    <name evidence="2" type="ORF">T440DRAFT_287498</name>
</gene>
<dbReference type="EMBL" id="MU006294">
    <property type="protein sequence ID" value="KAF2853736.1"/>
    <property type="molecule type" value="Genomic_DNA"/>
</dbReference>
<dbReference type="Proteomes" id="UP000799423">
    <property type="component" value="Unassembled WGS sequence"/>
</dbReference>
<evidence type="ECO:0000313" key="2">
    <source>
        <dbReference type="EMBL" id="KAF2853736.1"/>
    </source>
</evidence>
<dbReference type="InterPro" id="IPR010730">
    <property type="entry name" value="HET"/>
</dbReference>
<protein>
    <submittedName>
        <fullName evidence="2">HET-domain-containing protein</fullName>
    </submittedName>
</protein>